<gene>
    <name evidence="1" type="ORF">CATMQ487_28380</name>
</gene>
<keyword evidence="2" id="KW-1185">Reference proteome</keyword>
<evidence type="ECO:0000313" key="2">
    <source>
        <dbReference type="Proteomes" id="UP001057498"/>
    </source>
</evidence>
<dbReference type="Proteomes" id="UP001057498">
    <property type="component" value="Chromosome"/>
</dbReference>
<name>A0ABM7YN59_9BURK</name>
<accession>A0ABM7YN59</accession>
<dbReference type="EMBL" id="AP025730">
    <property type="protein sequence ID" value="BDI05868.1"/>
    <property type="molecule type" value="Genomic_DNA"/>
</dbReference>
<protein>
    <recommendedName>
        <fullName evidence="3">Toxin</fullName>
    </recommendedName>
</protein>
<organism evidence="1 2">
    <name type="scientific">Sphaerotilus microaerophilus</name>
    <dbReference type="NCBI Taxonomy" id="2914710"/>
    <lineage>
        <taxon>Bacteria</taxon>
        <taxon>Pseudomonadati</taxon>
        <taxon>Pseudomonadota</taxon>
        <taxon>Betaproteobacteria</taxon>
        <taxon>Burkholderiales</taxon>
        <taxon>Sphaerotilaceae</taxon>
        <taxon>Sphaerotilus</taxon>
    </lineage>
</organism>
<evidence type="ECO:0000313" key="1">
    <source>
        <dbReference type="EMBL" id="BDI05868.1"/>
    </source>
</evidence>
<proteinExistence type="predicted"/>
<evidence type="ECO:0008006" key="3">
    <source>
        <dbReference type="Google" id="ProtNLM"/>
    </source>
</evidence>
<reference evidence="1" key="1">
    <citation type="submission" date="2022-04" db="EMBL/GenBank/DDBJ databases">
        <title>Whole genome sequence of Sphaerotilus sp. FB-5.</title>
        <authorList>
            <person name="Takeda M."/>
            <person name="Narihara S."/>
            <person name="Akimoto M."/>
            <person name="Akimoto R."/>
            <person name="Nishiyashiki S."/>
            <person name="Murakami T."/>
        </authorList>
    </citation>
    <scope>NUCLEOTIDE SEQUENCE</scope>
    <source>
        <strain evidence="1">FB-5</strain>
    </source>
</reference>
<sequence length="173" mass="18834">MYPAPSLGHSRLCTAGAASCTRSWAALTSGGHHRPIQDRASRLGSPCSVKLGHAGPYVHLRSTAHLKTIGTHAAIIAVMKPFRWPSDKNDLLKAERGISFEEVTVAVEAGALLDVVPHPNPAKYPRQKVMVVEVAGYAYLVPFVEEDDHFLLKTIIPSRKATRDFIAKESDDV</sequence>